<feature type="compositionally biased region" description="Polar residues" evidence="1">
    <location>
        <begin position="141"/>
        <end position="150"/>
    </location>
</feature>
<accession>A0A645JF24</accession>
<reference evidence="2" key="1">
    <citation type="submission" date="2019-08" db="EMBL/GenBank/DDBJ databases">
        <authorList>
            <person name="Kucharzyk K."/>
            <person name="Murdoch R.W."/>
            <person name="Higgins S."/>
            <person name="Loffler F."/>
        </authorList>
    </citation>
    <scope>NUCLEOTIDE SEQUENCE</scope>
</reference>
<dbReference type="EMBL" id="VSSQ01132330">
    <property type="protein sequence ID" value="MPN58934.1"/>
    <property type="molecule type" value="Genomic_DNA"/>
</dbReference>
<evidence type="ECO:0000313" key="2">
    <source>
        <dbReference type="EMBL" id="MPN58934.1"/>
    </source>
</evidence>
<comment type="caution">
    <text evidence="2">The sequence shown here is derived from an EMBL/GenBank/DDBJ whole genome shotgun (WGS) entry which is preliminary data.</text>
</comment>
<protein>
    <submittedName>
        <fullName evidence="2">Uncharacterized protein</fullName>
    </submittedName>
</protein>
<sequence>MSPPEQKAPPAPVRMTVCTCVSSRICATAAARAGRMAWLSALRASGRFSVIVPMPSWTEVNTGEVSGDVVMVPKFDSWVRKSWNVLLAPMHTCDEAFKSACPKSGTPSKGLRRPRRLAARVSPAARMLPSRRRGGRRVATQGWSIQASSA</sequence>
<feature type="region of interest" description="Disordered" evidence="1">
    <location>
        <begin position="122"/>
        <end position="150"/>
    </location>
</feature>
<evidence type="ECO:0000256" key="1">
    <source>
        <dbReference type="SAM" id="MobiDB-lite"/>
    </source>
</evidence>
<gene>
    <name evidence="2" type="ORF">SDC9_206650</name>
</gene>
<organism evidence="2">
    <name type="scientific">bioreactor metagenome</name>
    <dbReference type="NCBI Taxonomy" id="1076179"/>
    <lineage>
        <taxon>unclassified sequences</taxon>
        <taxon>metagenomes</taxon>
        <taxon>ecological metagenomes</taxon>
    </lineage>
</organism>
<dbReference type="AlphaFoldDB" id="A0A645JF24"/>
<proteinExistence type="predicted"/>
<name>A0A645JF24_9ZZZZ</name>